<dbReference type="Proteomes" id="UP000054729">
    <property type="component" value="Unassembled WGS sequence"/>
</dbReference>
<dbReference type="STRING" id="66969.Lwal_1239"/>
<dbReference type="AlphaFoldDB" id="A0A0W1AGT9"/>
<proteinExistence type="predicted"/>
<organism evidence="2 3">
    <name type="scientific">Legionella waltersii</name>
    <dbReference type="NCBI Taxonomy" id="66969"/>
    <lineage>
        <taxon>Bacteria</taxon>
        <taxon>Pseudomonadati</taxon>
        <taxon>Pseudomonadota</taxon>
        <taxon>Gammaproteobacteria</taxon>
        <taxon>Legionellales</taxon>
        <taxon>Legionellaceae</taxon>
        <taxon>Legionella</taxon>
    </lineage>
</organism>
<feature type="transmembrane region" description="Helical" evidence="1">
    <location>
        <begin position="461"/>
        <end position="482"/>
    </location>
</feature>
<evidence type="ECO:0000313" key="2">
    <source>
        <dbReference type="EMBL" id="KTD80540.1"/>
    </source>
</evidence>
<keyword evidence="3" id="KW-1185">Reference proteome</keyword>
<keyword evidence="1" id="KW-0472">Membrane</keyword>
<keyword evidence="1" id="KW-1133">Transmembrane helix</keyword>
<evidence type="ECO:0000256" key="1">
    <source>
        <dbReference type="SAM" id="Phobius"/>
    </source>
</evidence>
<reference evidence="2 3" key="1">
    <citation type="submission" date="2015-11" db="EMBL/GenBank/DDBJ databases">
        <title>Genomic analysis of 38 Legionella species identifies large and diverse effector repertoires.</title>
        <authorList>
            <person name="Burstein D."/>
            <person name="Amaro F."/>
            <person name="Zusman T."/>
            <person name="Lifshitz Z."/>
            <person name="Cohen O."/>
            <person name="Gilbert J.A."/>
            <person name="Pupko T."/>
            <person name="Shuman H.A."/>
            <person name="Segal G."/>
        </authorList>
    </citation>
    <scope>NUCLEOTIDE SEQUENCE [LARGE SCALE GENOMIC DNA]</scope>
    <source>
        <strain evidence="2 3">ATCC 51914</strain>
    </source>
</reference>
<dbReference type="OrthoDB" id="5648979at2"/>
<protein>
    <recommendedName>
        <fullName evidence="4">Effector protein B, substrate of the Dot/Icm secretion system</fullName>
    </recommendedName>
</protein>
<evidence type="ECO:0008006" key="4">
    <source>
        <dbReference type="Google" id="ProtNLM"/>
    </source>
</evidence>
<comment type="caution">
    <text evidence="2">The sequence shown here is derived from an EMBL/GenBank/DDBJ whole genome shotgun (WGS) entry which is preliminary data.</text>
</comment>
<accession>A0A0W1AGT9</accession>
<name>A0A0W1AGT9_9GAMM</name>
<gene>
    <name evidence="2" type="ORF">Lwal_1239</name>
</gene>
<sequence>MPFPKISTVLNNCPLHAITPELKREILNFRDIAHYDNHHNANFLLLKQKFALFYGFNPETFTWEHFADILEEYNAFDTQIILGPVLREFMVDQLPSNEEIQGFIFEDMTAQQWKDIRTKIRPHTGRYESLSPDELFGWVCKPLGFDLRYSPENGDVTNYKCHAHPISRIDIYHHGGREGAHQGGHWERTVRGEGSINAQNRDDTQLNPFLLLIGEDARTNPAGFNLLKQHVRLTHRKIVENNDHAVATAQLIRSATLIEEYIFNIANVPQSLAIQLLGKNLPQDVREFIDSYPFHPVPSQQIYERWVYAELHNELKPPLDERENHVAQRLVARLRQENNMPQVHQQQPSDEHPMSVRLRGRRHTSPYERALDAKLRTLWDKVENLGQRCALEKQGSDEFKRLEAAAEAALRLFLDISQLKDTYFELPNPSEKDTATFKLKCKQKIDDAKKILDPHRGWSEFLVNLVLFIGTLTLGFIGKGLYNLTQNRNFLFVHKTASSAIADDILDEINRIDPPASGMD</sequence>
<keyword evidence="1" id="KW-0812">Transmembrane</keyword>
<dbReference type="PATRIC" id="fig|66969.6.peg.1359"/>
<dbReference type="RefSeq" id="WP_058479945.1">
    <property type="nucleotide sequence ID" value="NZ_CAAAIQ010000034.1"/>
</dbReference>
<evidence type="ECO:0000313" key="3">
    <source>
        <dbReference type="Proteomes" id="UP000054729"/>
    </source>
</evidence>
<dbReference type="EMBL" id="LNZB01000031">
    <property type="protein sequence ID" value="KTD80540.1"/>
    <property type="molecule type" value="Genomic_DNA"/>
</dbReference>